<evidence type="ECO:0000256" key="1">
    <source>
        <dbReference type="SAM" id="Phobius"/>
    </source>
</evidence>
<dbReference type="AlphaFoldDB" id="A0A1G7JEY2"/>
<evidence type="ECO:0000313" key="2">
    <source>
        <dbReference type="EMBL" id="SDF23478.1"/>
    </source>
</evidence>
<sequence>MSWFPVSHSMKVASVWGIWAFIAIGSLGWALFVVLAHFDALDNAHGWVQAVGSILALIVAIVVPYRLRIDDAMTRDYAHGMRLYTVIWEALEITEQLLRQEREHQAARLQREMVQEVIGHRIEIALSRSRQVLQRDVDFYQRIFQRAATNLDDDLSDQRHKIAAKFRFNLSVLISSLSVRVNGTPDAGLLRILESAHENFGSDLVKLVGVSPQLEGAMG</sequence>
<evidence type="ECO:0000313" key="3">
    <source>
        <dbReference type="Proteomes" id="UP000243378"/>
    </source>
</evidence>
<dbReference type="STRING" id="640205.SAMN05216381_1098"/>
<protein>
    <recommendedName>
        <fullName evidence="4">5-bromo-4-chloroindolyl phosphate hydrolysis protein</fullName>
    </recommendedName>
</protein>
<accession>A0A1G7JEY2</accession>
<dbReference type="EMBL" id="FNBM01000002">
    <property type="protein sequence ID" value="SDF23478.1"/>
    <property type="molecule type" value="Genomic_DNA"/>
</dbReference>
<keyword evidence="1" id="KW-1133">Transmembrane helix</keyword>
<proteinExistence type="predicted"/>
<evidence type="ECO:0008006" key="4">
    <source>
        <dbReference type="Google" id="ProtNLM"/>
    </source>
</evidence>
<feature type="transmembrane region" description="Helical" evidence="1">
    <location>
        <begin position="12"/>
        <end position="38"/>
    </location>
</feature>
<name>A0A1G7JEY2_9GAMM</name>
<reference evidence="2 3" key="1">
    <citation type="submission" date="2016-10" db="EMBL/GenBank/DDBJ databases">
        <authorList>
            <person name="de Groot N.N."/>
        </authorList>
    </citation>
    <scope>NUCLEOTIDE SEQUENCE [LARGE SCALE GENOMIC DNA]</scope>
    <source>
        <strain evidence="2 3">LMG 25475</strain>
    </source>
</reference>
<dbReference type="OrthoDB" id="6958086at2"/>
<dbReference type="RefSeq" id="WP_092365629.1">
    <property type="nucleotide sequence ID" value="NZ_FNBM01000002.1"/>
</dbReference>
<dbReference type="Proteomes" id="UP000243378">
    <property type="component" value="Unassembled WGS sequence"/>
</dbReference>
<gene>
    <name evidence="2" type="ORF">SAMN05216381_1098</name>
</gene>
<organism evidence="2 3">
    <name type="scientific">Phytopseudomonas seleniipraecipitans</name>
    <dbReference type="NCBI Taxonomy" id="640205"/>
    <lineage>
        <taxon>Bacteria</taxon>
        <taxon>Pseudomonadati</taxon>
        <taxon>Pseudomonadota</taxon>
        <taxon>Gammaproteobacteria</taxon>
        <taxon>Pseudomonadales</taxon>
        <taxon>Pseudomonadaceae</taxon>
        <taxon>Phytopseudomonas</taxon>
    </lineage>
</organism>
<feature type="transmembrane region" description="Helical" evidence="1">
    <location>
        <begin position="44"/>
        <end position="65"/>
    </location>
</feature>
<keyword evidence="1" id="KW-0472">Membrane</keyword>
<keyword evidence="1" id="KW-0812">Transmembrane</keyword>